<accession>A0AAV8G479</accession>
<dbReference type="InterPro" id="IPR001480">
    <property type="entry name" value="Bulb-type_lectin_dom"/>
</dbReference>
<dbReference type="Proteomes" id="UP001140206">
    <property type="component" value="Chromosome 2"/>
</dbReference>
<evidence type="ECO:0000256" key="6">
    <source>
        <dbReference type="SAM" id="SignalP"/>
    </source>
</evidence>
<evidence type="ECO:0000256" key="2">
    <source>
        <dbReference type="ARBA" id="ARBA00012513"/>
    </source>
</evidence>
<dbReference type="EMBL" id="JAMFTS010000002">
    <property type="protein sequence ID" value="KAJ4798012.1"/>
    <property type="molecule type" value="Genomic_DNA"/>
</dbReference>
<dbReference type="PROSITE" id="PS50927">
    <property type="entry name" value="BULB_LECTIN"/>
    <property type="match status" value="1"/>
</dbReference>
<dbReference type="CDD" id="cd00028">
    <property type="entry name" value="B_lectin"/>
    <property type="match status" value="1"/>
</dbReference>
<keyword evidence="3" id="KW-0675">Receptor</keyword>
<comment type="catalytic activity">
    <reaction evidence="4">
        <text>L-threonyl-[protein] + ATP = O-phospho-L-threonyl-[protein] + ADP + H(+)</text>
        <dbReference type="Rhea" id="RHEA:46608"/>
        <dbReference type="Rhea" id="RHEA-COMP:11060"/>
        <dbReference type="Rhea" id="RHEA-COMP:11605"/>
        <dbReference type="ChEBI" id="CHEBI:15378"/>
        <dbReference type="ChEBI" id="CHEBI:30013"/>
        <dbReference type="ChEBI" id="CHEBI:30616"/>
        <dbReference type="ChEBI" id="CHEBI:61977"/>
        <dbReference type="ChEBI" id="CHEBI:456216"/>
        <dbReference type="EC" id="2.7.11.1"/>
    </reaction>
</comment>
<dbReference type="Gene3D" id="2.90.10.10">
    <property type="entry name" value="Bulb-type lectin domain"/>
    <property type="match status" value="1"/>
</dbReference>
<sequence length="147" mass="15924">MVSVSSLFTSLLIHSIIITIILCPTVFADNILYTDETLSEGQSLNYGSYWLTMQGDCNLVLYDDSGAQWATGTDNRGSGCFTRMQHDGNLVIYDGSNTPVWASNTKRGDGNYVLILQRDRNVVIYGGAMWAAGTNIVGTANVVISGN</sequence>
<evidence type="ECO:0000256" key="1">
    <source>
        <dbReference type="ARBA" id="ARBA00004479"/>
    </source>
</evidence>
<name>A0AAV8G479_9POAL</name>
<dbReference type="EC" id="2.7.11.1" evidence="2"/>
<comment type="caution">
    <text evidence="8">The sequence shown here is derived from an EMBL/GenBank/DDBJ whole genome shotgun (WGS) entry which is preliminary data.</text>
</comment>
<dbReference type="GO" id="GO:0016020">
    <property type="term" value="C:membrane"/>
    <property type="evidence" value="ECO:0007669"/>
    <property type="project" value="UniProtKB-SubCell"/>
</dbReference>
<evidence type="ECO:0000256" key="3">
    <source>
        <dbReference type="ARBA" id="ARBA00023170"/>
    </source>
</evidence>
<dbReference type="GO" id="GO:0004674">
    <property type="term" value="F:protein serine/threonine kinase activity"/>
    <property type="evidence" value="ECO:0007669"/>
    <property type="project" value="UniProtKB-EC"/>
</dbReference>
<keyword evidence="6" id="KW-0732">Signal</keyword>
<dbReference type="AlphaFoldDB" id="A0AAV8G479"/>
<evidence type="ECO:0000256" key="5">
    <source>
        <dbReference type="ARBA" id="ARBA00048679"/>
    </source>
</evidence>
<protein>
    <recommendedName>
        <fullName evidence="2">non-specific serine/threonine protein kinase</fullName>
        <ecNumber evidence="2">2.7.11.1</ecNumber>
    </recommendedName>
</protein>
<keyword evidence="9" id="KW-1185">Reference proteome</keyword>
<evidence type="ECO:0000313" key="9">
    <source>
        <dbReference type="Proteomes" id="UP001140206"/>
    </source>
</evidence>
<reference evidence="8" key="1">
    <citation type="submission" date="2022-08" db="EMBL/GenBank/DDBJ databases">
        <authorList>
            <person name="Marques A."/>
        </authorList>
    </citation>
    <scope>NUCLEOTIDE SEQUENCE</scope>
    <source>
        <strain evidence="8">RhyPub2mFocal</strain>
        <tissue evidence="8">Leaves</tissue>
    </source>
</reference>
<proteinExistence type="predicted"/>
<evidence type="ECO:0000313" key="8">
    <source>
        <dbReference type="EMBL" id="KAJ4798012.1"/>
    </source>
</evidence>
<feature type="domain" description="Bulb-type lectin" evidence="7">
    <location>
        <begin position="29"/>
        <end position="137"/>
    </location>
</feature>
<comment type="catalytic activity">
    <reaction evidence="5">
        <text>L-seryl-[protein] + ATP = O-phospho-L-seryl-[protein] + ADP + H(+)</text>
        <dbReference type="Rhea" id="RHEA:17989"/>
        <dbReference type="Rhea" id="RHEA-COMP:9863"/>
        <dbReference type="Rhea" id="RHEA-COMP:11604"/>
        <dbReference type="ChEBI" id="CHEBI:15378"/>
        <dbReference type="ChEBI" id="CHEBI:29999"/>
        <dbReference type="ChEBI" id="CHEBI:30616"/>
        <dbReference type="ChEBI" id="CHEBI:83421"/>
        <dbReference type="ChEBI" id="CHEBI:456216"/>
        <dbReference type="EC" id="2.7.11.1"/>
    </reaction>
</comment>
<dbReference type="GO" id="GO:0051707">
    <property type="term" value="P:response to other organism"/>
    <property type="evidence" value="ECO:0007669"/>
    <property type="project" value="UniProtKB-ARBA"/>
</dbReference>
<comment type="subcellular location">
    <subcellularLocation>
        <location evidence="1">Membrane</location>
        <topology evidence="1">Single-pass type I membrane protein</topology>
    </subcellularLocation>
</comment>
<feature type="signal peptide" evidence="6">
    <location>
        <begin position="1"/>
        <end position="28"/>
    </location>
</feature>
<dbReference type="InterPro" id="IPR036426">
    <property type="entry name" value="Bulb-type_lectin_dom_sf"/>
</dbReference>
<evidence type="ECO:0000256" key="4">
    <source>
        <dbReference type="ARBA" id="ARBA00047899"/>
    </source>
</evidence>
<organism evidence="8 9">
    <name type="scientific">Rhynchospora pubera</name>
    <dbReference type="NCBI Taxonomy" id="906938"/>
    <lineage>
        <taxon>Eukaryota</taxon>
        <taxon>Viridiplantae</taxon>
        <taxon>Streptophyta</taxon>
        <taxon>Embryophyta</taxon>
        <taxon>Tracheophyta</taxon>
        <taxon>Spermatophyta</taxon>
        <taxon>Magnoliopsida</taxon>
        <taxon>Liliopsida</taxon>
        <taxon>Poales</taxon>
        <taxon>Cyperaceae</taxon>
        <taxon>Cyperoideae</taxon>
        <taxon>Rhynchosporeae</taxon>
        <taxon>Rhynchospora</taxon>
    </lineage>
</organism>
<dbReference type="SMART" id="SM00108">
    <property type="entry name" value="B_lectin"/>
    <property type="match status" value="1"/>
</dbReference>
<feature type="chain" id="PRO_5043686973" description="non-specific serine/threonine protein kinase" evidence="6">
    <location>
        <begin position="29"/>
        <end position="147"/>
    </location>
</feature>
<dbReference type="SUPFAM" id="SSF51110">
    <property type="entry name" value="alpha-D-mannose-specific plant lectins"/>
    <property type="match status" value="1"/>
</dbReference>
<evidence type="ECO:0000259" key="7">
    <source>
        <dbReference type="PROSITE" id="PS50927"/>
    </source>
</evidence>
<gene>
    <name evidence="8" type="ORF">LUZ62_049258</name>
</gene>